<name>A0A1U7ZKM8_NELNU</name>
<comment type="similarity">
    <text evidence="1 3">Belongs to the UDP-glycosyltransferase family.</text>
</comment>
<protein>
    <recommendedName>
        <fullName evidence="4">Glycosyltransferase</fullName>
        <ecNumber evidence="4">2.4.1.-</ecNumber>
    </recommendedName>
</protein>
<dbReference type="Proteomes" id="UP000189703">
    <property type="component" value="Unplaced"/>
</dbReference>
<accession>A0A1U7ZKM8</accession>
<dbReference type="Pfam" id="PF00201">
    <property type="entry name" value="UDPGT"/>
    <property type="match status" value="1"/>
</dbReference>
<keyword evidence="2 3" id="KW-0808">Transferase</keyword>
<dbReference type="OrthoDB" id="5835829at2759"/>
<dbReference type="PANTHER" id="PTHR48044:SF29">
    <property type="entry name" value="GLYCOSYLTRANSFERASE"/>
    <property type="match status" value="1"/>
</dbReference>
<dbReference type="EC" id="2.4.1.-" evidence="4"/>
<proteinExistence type="inferred from homology"/>
<dbReference type="AlphaFoldDB" id="A0A1U7ZKM8"/>
<dbReference type="OMA" id="IRSCHET"/>
<dbReference type="FunFam" id="3.40.50.2000:FF:000060">
    <property type="entry name" value="Glycosyltransferase"/>
    <property type="match status" value="1"/>
</dbReference>
<evidence type="ECO:0000259" key="5">
    <source>
        <dbReference type="Pfam" id="PF26168"/>
    </source>
</evidence>
<dbReference type="GO" id="GO:0035251">
    <property type="term" value="F:UDP-glucosyltransferase activity"/>
    <property type="evidence" value="ECO:0000318"/>
    <property type="project" value="GO_Central"/>
</dbReference>
<dbReference type="InterPro" id="IPR058980">
    <property type="entry name" value="Glyco_transf_N"/>
</dbReference>
<feature type="domain" description="Glycosyltransferase N-terminal" evidence="5">
    <location>
        <begin position="9"/>
        <end position="234"/>
    </location>
</feature>
<dbReference type="InterPro" id="IPR002213">
    <property type="entry name" value="UDP_glucos_trans"/>
</dbReference>
<dbReference type="GO" id="GO:1901137">
    <property type="term" value="P:carbohydrate derivative biosynthetic process"/>
    <property type="evidence" value="ECO:0007669"/>
    <property type="project" value="UniProtKB-ARBA"/>
</dbReference>
<dbReference type="PROSITE" id="PS00375">
    <property type="entry name" value="UDPGT"/>
    <property type="match status" value="1"/>
</dbReference>
<dbReference type="GeneID" id="104591313"/>
<evidence type="ECO:0000256" key="4">
    <source>
        <dbReference type="RuleBase" id="RU362057"/>
    </source>
</evidence>
<dbReference type="RefSeq" id="XP_010248422.1">
    <property type="nucleotide sequence ID" value="XM_010250120.1"/>
</dbReference>
<dbReference type="Gene3D" id="3.40.50.2000">
    <property type="entry name" value="Glycogen Phosphorylase B"/>
    <property type="match status" value="2"/>
</dbReference>
<dbReference type="PANTHER" id="PTHR48044">
    <property type="entry name" value="GLYCOSYLTRANSFERASE"/>
    <property type="match status" value="1"/>
</dbReference>
<evidence type="ECO:0000256" key="3">
    <source>
        <dbReference type="RuleBase" id="RU003718"/>
    </source>
</evidence>
<keyword evidence="3" id="KW-0328">Glycosyltransferase</keyword>
<dbReference type="CDD" id="cd03784">
    <property type="entry name" value="GT1_Gtf-like"/>
    <property type="match status" value="1"/>
</dbReference>
<evidence type="ECO:0000256" key="2">
    <source>
        <dbReference type="ARBA" id="ARBA00022679"/>
    </source>
</evidence>
<organism evidence="6 7">
    <name type="scientific">Nelumbo nucifera</name>
    <name type="common">Sacred lotus</name>
    <dbReference type="NCBI Taxonomy" id="4432"/>
    <lineage>
        <taxon>Eukaryota</taxon>
        <taxon>Viridiplantae</taxon>
        <taxon>Streptophyta</taxon>
        <taxon>Embryophyta</taxon>
        <taxon>Tracheophyta</taxon>
        <taxon>Spermatophyta</taxon>
        <taxon>Magnoliopsida</taxon>
        <taxon>Proteales</taxon>
        <taxon>Nelumbonaceae</taxon>
        <taxon>Nelumbo</taxon>
    </lineage>
</organism>
<reference evidence="7" key="1">
    <citation type="submission" date="2025-08" db="UniProtKB">
        <authorList>
            <consortium name="RefSeq"/>
        </authorList>
    </citation>
    <scope>IDENTIFICATION</scope>
</reference>
<evidence type="ECO:0000256" key="1">
    <source>
        <dbReference type="ARBA" id="ARBA00009995"/>
    </source>
</evidence>
<dbReference type="InterPro" id="IPR035595">
    <property type="entry name" value="UDP_glycos_trans_CS"/>
</dbReference>
<dbReference type="Pfam" id="PF26168">
    <property type="entry name" value="Glyco_transf_N"/>
    <property type="match status" value="1"/>
</dbReference>
<gene>
    <name evidence="7" type="primary">LOC104591313</name>
</gene>
<sequence>MDTKPHCFTVLMLPWLAHGHISPFLEVGKRLSKRNFHVYFCSTPVNLCSIRDQLSEKIFPSIQLVEIHLPTLPGLPPHYHTTKGLPPHLMPTLKQAFDMAKPSFLNLLRTLKPDLLIYDFIQPWAPTLASSLDIPAVQFLITGGATSAFFYHICKNPGVKFPFPAIYLEKHEDRKITQLLESSANGLTDKVRLIQSIDQSSRFIMFKTFREIEEKYIDYYSVITGKEILPVGPLVLDTTQNEDNQQWESMEWLNKKDPCSVVFVSFGSEFFLSKAELEEMAYGLELSGVSFIWVVRFPEGEKMSLDEALPEGFLGKVGEKGIVVEGWAPQAQILDHSSIGGFVSHSGSGSVMEGMKFGVPLVAMPMHLDQPTNSRVVVELGVGVEVKREKDGSFLRGEAAKAIKEVVVEKQGEEVRRKARELSEKIREEEMDMVAEKLGELCSNSKRSEEEEIKVVAGKLGELCSNSKRKEKEMEVVAGKLGELCSNSKREEKEVEVVAAGKVGKLCSEMKVVAEKFGELRSNSKSEALVA</sequence>
<dbReference type="KEGG" id="nnu:104591313"/>
<dbReference type="SUPFAM" id="SSF53756">
    <property type="entry name" value="UDP-Glycosyltransferase/glycogen phosphorylase"/>
    <property type="match status" value="1"/>
</dbReference>
<evidence type="ECO:0000313" key="6">
    <source>
        <dbReference type="Proteomes" id="UP000189703"/>
    </source>
</evidence>
<keyword evidence="6" id="KW-1185">Reference proteome</keyword>
<evidence type="ECO:0000313" key="7">
    <source>
        <dbReference type="RefSeq" id="XP_010248422.1"/>
    </source>
</evidence>
<dbReference type="eggNOG" id="KOG1192">
    <property type="taxonomic scope" value="Eukaryota"/>
</dbReference>